<dbReference type="Gene3D" id="1.10.1070.11">
    <property type="entry name" value="Phosphatidylinositol 3-/4-kinase, catalytic domain"/>
    <property type="match status" value="1"/>
</dbReference>
<dbReference type="EMBL" id="JAPFFF010000038">
    <property type="protein sequence ID" value="KAK8842408.1"/>
    <property type="molecule type" value="Genomic_DNA"/>
</dbReference>
<dbReference type="InterPro" id="IPR003152">
    <property type="entry name" value="FATC_dom"/>
</dbReference>
<gene>
    <name evidence="9" type="ORF">M9Y10_025991</name>
</gene>
<feature type="region of interest" description="Disordered" evidence="6">
    <location>
        <begin position="1105"/>
        <end position="1133"/>
    </location>
</feature>
<dbReference type="PANTHER" id="PTHR11139:SF9">
    <property type="entry name" value="SERINE_THREONINE-PROTEIN KINASE MTOR"/>
    <property type="match status" value="1"/>
</dbReference>
<evidence type="ECO:0000256" key="2">
    <source>
        <dbReference type="ARBA" id="ARBA00022679"/>
    </source>
</evidence>
<dbReference type="PROSITE" id="PS00916">
    <property type="entry name" value="PI3_4_KINASE_2"/>
    <property type="match status" value="1"/>
</dbReference>
<comment type="caution">
    <text evidence="9">The sequence shown here is derived from an EMBL/GenBank/DDBJ whole genome shotgun (WGS) entry which is preliminary data.</text>
</comment>
<reference evidence="9 10" key="1">
    <citation type="submission" date="2024-04" db="EMBL/GenBank/DDBJ databases">
        <title>Tritrichomonas musculus Genome.</title>
        <authorList>
            <person name="Alves-Ferreira E."/>
            <person name="Grigg M."/>
            <person name="Lorenzi H."/>
            <person name="Galac M."/>
        </authorList>
    </citation>
    <scope>NUCLEOTIDE SEQUENCE [LARGE SCALE GENOMIC DNA]</scope>
    <source>
        <strain evidence="9 10">EAF2021</strain>
    </source>
</reference>
<feature type="compositionally biased region" description="Polar residues" evidence="6">
    <location>
        <begin position="1387"/>
        <end position="1402"/>
    </location>
</feature>
<keyword evidence="5" id="KW-0067">ATP-binding</keyword>
<dbReference type="InterPro" id="IPR000403">
    <property type="entry name" value="PI3/4_kinase_cat_dom"/>
</dbReference>
<evidence type="ECO:0000256" key="6">
    <source>
        <dbReference type="SAM" id="MobiDB-lite"/>
    </source>
</evidence>
<feature type="compositionally biased region" description="Polar residues" evidence="6">
    <location>
        <begin position="1436"/>
        <end position="1445"/>
    </location>
</feature>
<name>A0ABR2H851_9EUKA</name>
<dbReference type="SMART" id="SM00146">
    <property type="entry name" value="PI3Kc"/>
    <property type="match status" value="1"/>
</dbReference>
<evidence type="ECO:0000256" key="3">
    <source>
        <dbReference type="ARBA" id="ARBA00022741"/>
    </source>
</evidence>
<dbReference type="SUPFAM" id="SSF56112">
    <property type="entry name" value="Protein kinase-like (PK-like)"/>
    <property type="match status" value="1"/>
</dbReference>
<feature type="compositionally biased region" description="Polar residues" evidence="6">
    <location>
        <begin position="1455"/>
        <end position="1478"/>
    </location>
</feature>
<feature type="region of interest" description="Disordered" evidence="6">
    <location>
        <begin position="1288"/>
        <end position="1365"/>
    </location>
</feature>
<evidence type="ECO:0000259" key="7">
    <source>
        <dbReference type="PROSITE" id="PS50290"/>
    </source>
</evidence>
<evidence type="ECO:0000256" key="4">
    <source>
        <dbReference type="ARBA" id="ARBA00022777"/>
    </source>
</evidence>
<protein>
    <recommendedName>
        <fullName evidence="1">non-specific serine/threonine protein kinase</fullName>
        <ecNumber evidence="1">2.7.11.1</ecNumber>
    </recommendedName>
</protein>
<feature type="compositionally biased region" description="Polar residues" evidence="6">
    <location>
        <begin position="1169"/>
        <end position="1179"/>
    </location>
</feature>
<feature type="region of interest" description="Disordered" evidence="6">
    <location>
        <begin position="1153"/>
        <end position="1270"/>
    </location>
</feature>
<sequence length="2642" mass="307126">MISLIPIPNDFNEINAQYKKFRQDTFKKLCESNETFIQAEESNLINSINQIIEESEKNNDENNDENCMRILIGAKTLSKYSIINQNLCQQYFSLINEQKFPKSIPKIRFFIKYVVKQIKNQISVKWEKFIHHFHQNFLILENGPQPVQNTLIYIDFLIQYAPNFAFNFSKNIFYHLFKTIKKYDFILDLNYDIVNYLNQNTDTFLENKRYFANYAIELLRKFFEKVKIIPNQSKEISGILKWESGIKKLATLAVILEKCQKSFLLDNIDLIRQCLIKIKSSDIEIEILKNRDFLLQSIITNQVNNEIIQKILTIQYDCNDNVICSQLQNVNLLINKKLLNLDYNEKIIQIILNCLKKFPLKKLIIRIVFKMLNNWCQFNKSLKIDHELITCLNQQEIHYDCFEVIKLMIQNDSKTFKSSLLNSLDHSNLNIIKTLNFLNGLPKEQILDFIDDKIENRIFDLAYDTNENIRSVIPLIAVKISPNKLFSGNHLNHLINSLSSDPSEKVKISIIRCFNDHLSKENLNDFSELKEKFNDPIFANILRNLLLCFSFHNIQIETIKFVSKLSTFQSNQLDFSDVILPYYLDFFTSFSKNDSDAYLNNDYSNFLPFKLLKISEMLPYIFDSFPQFYLKYFEPFYNYSMDFMNLVSNDLKCYKNLTNLTLDTTQSALHKLKFYSKIFCSFIKSFEVILKNDPNTIKPYFEDIIKFCFYKLPNGVDRAETEHILSLLEKVLYTIGLEEILQNEKIQRNIKELYTKVLNTGSRFISSNNHQHIFRILGFIGAQLPYEKPLPIYSDANEKEQFDINLQEIMMDNSDEQYNTMYYLICSNALFQILDNQSLSYFHLNSLETLADLLGSMPLQYKTNARKTFFDEKKFFKNHFSSCFNYFMKLFKKADKTDKKFFVNIFELMLGVNNKILAPYVDKFVDIFIDLWEYESIDLLKQLINQFGNLLESYLCRIIPLIQSCNNYDTIVDSLYFIYVKYYAFKNMKSTDINVIDIIINIAFNFEYFKAIHTLKKIFNSNSNELMNYANDIIKLCLKYLNKINNDNETDPSYLNDTVDLLCLLANLRTDCIPSIKKALENNEQLLMKFDNQCNKSNANFIKSSANDDNLTTKHPHFGSPSNQPSNSDASNKQHKKIGFAIMEQQSLEYNQGGGCIKTGTPPRKQINKPANQQSFNSSTREDNLVQKHPRFGSPSTNASFSDQSGKSSNASMPNKQSNRSQKISFGFNQQPQTGASKNVSFGSQNQASSESSSQSSGMSSPSQHRPQKISFGFNQQPQIDASKNVSFGIQSQASSESSSQSSEVSSPSQHRPQKISFGFNQQPQADSSKNDSSLKNVSFVSQTSSESSSQSSEMSSPSQHRPQKISFGFNQQSQVISSKNESNLKNVSFGSQSSQLSNQDPAKSGTKKISFALAEPPNQLPAAPSKKPLFEAMASNPSCGSIKTGTPPRKASNEPKSSLKPSFSSIKDSPTNQKQSKISFGDTMAESFLTEEQTKLIEFIKSINVLNEISSLYIDQWLNELILFCIQNSSNSIIQKVCRIAKKNEILAISIFNISFHSIISSINLDLYKAIKKEISKVFLSILQYKKTSHHCKVILINLIEFLDRHWLPIEDPSDFPEMITSLFDNNNAISLRYSLLKFEKNKYKDYKTGLNDVEHAFMNSGLLDEYQEFSNIFGNQNIDNLPFIPIFSGAMTEKQKQEQMDKLNNWSPNIIPQIYKVESLIRNYWSAFPTERNEEKEKEIQLEIDKGFVSLAIEGGPHFSQGYTSVIPYIIYGQELTELTELYKNPQKDNFHLRFMNSSQIFSFLPPILFLRIATKEGLKDSLREKYEILTLCRQAKRWKMMKQYNDFFASIDKETPVEIEYEMLYYKIANGLELDEKDFELQNDNNESCYVENLDKLVAFQKAVYYSRESKHKSNKNISLKWKNVTYLCKYMNNNVEAINLMGKANLELFKLDKNSSFLNEAIICFIDSAKKSEKVRISNILLIISLLFAHYNQTDRGLHSNSIEDISEELNQIPLDFYVNVMSQIISYIPDLEEKRFKKYMVNLLTNIMEKFPQGVIYDYAYSLVSDNRTSQNVIISSPMIEVRQKLINNAQVQHIFSEAFDLINNLEKVNSDFISSLLDFLNNTINYLKDEHEDYENERFRNKEINFFFDHFVEPLKNYYGVRDQDPDADQDNVYNPNYKEKTMIDNFKDNFGQLEKLIDELFEFFNVETDSEKDHKIQIYGKLRSFINEVTKFKSKDFKSDISPSKLFKLCPDMEKMKDLSLPVFSTYQMNLYSNIFIQTFMNDFTEFSTLQRPKKIIIVGSDGHSYPFLLKKSEDLRSDQRVMIFHKFMNQFISTKIKTYAVIPLTSYFGAIQFVHETEGLSSMINCYREKVEKKKNKVNYSRYEHEYFRENFGKTQEFFDKLTSLQKIETFRNLIDNEHINDLRESFWHLTINSEMWLKFFENYSSTCAVTSIVGYIIGLGDRHLSNIMINKRDGSLMHIDFCDLFEKDQITQSYTEKVPFRLTPYMIKALGPCGFNGSFRYKCEETLSIIRENRYIIKNILKVFLDSPIVEAEARPFSLVTSLTLIKKRKKSNKKLIERISDKVNGTDTTFIYSSDAKIGNVEPISVNKQVDKLIKCATNELNLGCSFWEPWK</sequence>
<feature type="compositionally biased region" description="Low complexity" evidence="6">
    <location>
        <begin position="1291"/>
        <end position="1310"/>
    </location>
</feature>
<keyword evidence="3" id="KW-0547">Nucleotide-binding</keyword>
<dbReference type="InterPro" id="IPR018936">
    <property type="entry name" value="PI3/4_kinase_CS"/>
</dbReference>
<dbReference type="InterPro" id="IPR016024">
    <property type="entry name" value="ARM-type_fold"/>
</dbReference>
<feature type="compositionally biased region" description="Polar residues" evidence="6">
    <location>
        <begin position="1319"/>
        <end position="1337"/>
    </location>
</feature>
<organism evidence="9 10">
    <name type="scientific">Tritrichomonas musculus</name>
    <dbReference type="NCBI Taxonomy" id="1915356"/>
    <lineage>
        <taxon>Eukaryota</taxon>
        <taxon>Metamonada</taxon>
        <taxon>Parabasalia</taxon>
        <taxon>Tritrichomonadida</taxon>
        <taxon>Tritrichomonadidae</taxon>
        <taxon>Tritrichomonas</taxon>
    </lineage>
</organism>
<feature type="domain" description="PI3K/PI4K catalytic" evidence="7">
    <location>
        <begin position="2287"/>
        <end position="2614"/>
    </location>
</feature>
<feature type="domain" description="FATC" evidence="8">
    <location>
        <begin position="2612"/>
        <end position="2642"/>
    </location>
</feature>
<feature type="compositionally biased region" description="Polar residues" evidence="6">
    <location>
        <begin position="1120"/>
        <end position="1131"/>
    </location>
</feature>
<dbReference type="PANTHER" id="PTHR11139">
    <property type="entry name" value="ATAXIA TELANGIECTASIA MUTATED ATM -RELATED"/>
    <property type="match status" value="1"/>
</dbReference>
<dbReference type="EC" id="2.7.11.1" evidence="1"/>
<feature type="region of interest" description="Disordered" evidence="6">
    <location>
        <begin position="1432"/>
        <end position="1478"/>
    </location>
</feature>
<dbReference type="Proteomes" id="UP001470230">
    <property type="component" value="Unassembled WGS sequence"/>
</dbReference>
<feature type="compositionally biased region" description="Polar residues" evidence="6">
    <location>
        <begin position="1194"/>
        <end position="1240"/>
    </location>
</feature>
<proteinExistence type="predicted"/>
<dbReference type="InterPro" id="IPR011009">
    <property type="entry name" value="Kinase-like_dom_sf"/>
</dbReference>
<evidence type="ECO:0000313" key="9">
    <source>
        <dbReference type="EMBL" id="KAK8842408.1"/>
    </source>
</evidence>
<dbReference type="PROSITE" id="PS50290">
    <property type="entry name" value="PI3_4_KINASE_3"/>
    <property type="match status" value="1"/>
</dbReference>
<dbReference type="InterPro" id="IPR050517">
    <property type="entry name" value="DDR_Repair_Kinase"/>
</dbReference>
<dbReference type="SUPFAM" id="SSF48371">
    <property type="entry name" value="ARM repeat"/>
    <property type="match status" value="1"/>
</dbReference>
<dbReference type="Gene3D" id="3.30.1010.10">
    <property type="entry name" value="Phosphatidylinositol 3-kinase Catalytic Subunit, Chain A, domain 4"/>
    <property type="match status" value="1"/>
</dbReference>
<keyword evidence="2" id="KW-0808">Transferase</keyword>
<evidence type="ECO:0000313" key="10">
    <source>
        <dbReference type="Proteomes" id="UP001470230"/>
    </source>
</evidence>
<evidence type="ECO:0000256" key="1">
    <source>
        <dbReference type="ARBA" id="ARBA00012513"/>
    </source>
</evidence>
<evidence type="ECO:0000256" key="5">
    <source>
        <dbReference type="ARBA" id="ARBA00022840"/>
    </source>
</evidence>
<feature type="compositionally biased region" description="Low complexity" evidence="6">
    <location>
        <begin position="1339"/>
        <end position="1360"/>
    </location>
</feature>
<evidence type="ECO:0000259" key="8">
    <source>
        <dbReference type="PROSITE" id="PS51190"/>
    </source>
</evidence>
<keyword evidence="10" id="KW-1185">Reference proteome</keyword>
<dbReference type="InterPro" id="IPR036940">
    <property type="entry name" value="PI3/4_kinase_cat_sf"/>
</dbReference>
<feature type="region of interest" description="Disordered" evidence="6">
    <location>
        <begin position="1387"/>
        <end position="1406"/>
    </location>
</feature>
<feature type="compositionally biased region" description="Low complexity" evidence="6">
    <location>
        <begin position="1241"/>
        <end position="1264"/>
    </location>
</feature>
<keyword evidence="4" id="KW-0418">Kinase</keyword>
<dbReference type="Pfam" id="PF00454">
    <property type="entry name" value="PI3_PI4_kinase"/>
    <property type="match status" value="1"/>
</dbReference>
<accession>A0ABR2H851</accession>
<dbReference type="PROSITE" id="PS51190">
    <property type="entry name" value="FATC"/>
    <property type="match status" value="1"/>
</dbReference>